<evidence type="ECO:0000313" key="1">
    <source>
        <dbReference type="EMBL" id="KAG5849376.1"/>
    </source>
</evidence>
<organism evidence="1 2">
    <name type="scientific">Anguilla anguilla</name>
    <name type="common">European freshwater eel</name>
    <name type="synonym">Muraena anguilla</name>
    <dbReference type="NCBI Taxonomy" id="7936"/>
    <lineage>
        <taxon>Eukaryota</taxon>
        <taxon>Metazoa</taxon>
        <taxon>Chordata</taxon>
        <taxon>Craniata</taxon>
        <taxon>Vertebrata</taxon>
        <taxon>Euteleostomi</taxon>
        <taxon>Actinopterygii</taxon>
        <taxon>Neopterygii</taxon>
        <taxon>Teleostei</taxon>
        <taxon>Anguilliformes</taxon>
        <taxon>Anguillidae</taxon>
        <taxon>Anguilla</taxon>
    </lineage>
</organism>
<sequence>MDTFVPKRDVIKLYALYSGCAWNSWRGILEWAIVTGPSRTFPPSAQENDQVKSCGHASLFSEHNLPQRFVYVQESLQRVALNLKGDPL</sequence>
<dbReference type="AlphaFoldDB" id="A0A9D3MI63"/>
<feature type="non-terminal residue" evidence="1">
    <location>
        <position position="1"/>
    </location>
</feature>
<accession>A0A9D3MI63</accession>
<evidence type="ECO:0000313" key="2">
    <source>
        <dbReference type="Proteomes" id="UP001044222"/>
    </source>
</evidence>
<keyword evidence="2" id="KW-1185">Reference proteome</keyword>
<protein>
    <submittedName>
        <fullName evidence="1">Uncharacterized protein</fullName>
    </submittedName>
</protein>
<proteinExistence type="predicted"/>
<name>A0A9D3MI63_ANGAN</name>
<dbReference type="EMBL" id="JAFIRN010000005">
    <property type="protein sequence ID" value="KAG5849376.1"/>
    <property type="molecule type" value="Genomic_DNA"/>
</dbReference>
<gene>
    <name evidence="1" type="ORF">ANANG_G00109710</name>
</gene>
<dbReference type="Proteomes" id="UP001044222">
    <property type="component" value="Unassembled WGS sequence"/>
</dbReference>
<comment type="caution">
    <text evidence="1">The sequence shown here is derived from an EMBL/GenBank/DDBJ whole genome shotgun (WGS) entry which is preliminary data.</text>
</comment>
<reference evidence="1" key="1">
    <citation type="submission" date="2021-01" db="EMBL/GenBank/DDBJ databases">
        <title>A chromosome-scale assembly of European eel, Anguilla anguilla.</title>
        <authorList>
            <person name="Henkel C."/>
            <person name="Jong-Raadsen S.A."/>
            <person name="Dufour S."/>
            <person name="Weltzien F.-A."/>
            <person name="Palstra A.P."/>
            <person name="Pelster B."/>
            <person name="Spaink H.P."/>
            <person name="Van Den Thillart G.E."/>
            <person name="Jansen H."/>
            <person name="Zahm M."/>
            <person name="Klopp C."/>
            <person name="Cedric C."/>
            <person name="Louis A."/>
            <person name="Berthelot C."/>
            <person name="Parey E."/>
            <person name="Roest Crollius H."/>
            <person name="Montfort J."/>
            <person name="Robinson-Rechavi M."/>
            <person name="Bucao C."/>
            <person name="Bouchez O."/>
            <person name="Gislard M."/>
            <person name="Lluch J."/>
            <person name="Milhes M."/>
            <person name="Lampietro C."/>
            <person name="Lopez Roques C."/>
            <person name="Donnadieu C."/>
            <person name="Braasch I."/>
            <person name="Desvignes T."/>
            <person name="Postlethwait J."/>
            <person name="Bobe J."/>
            <person name="Guiguen Y."/>
            <person name="Dirks R."/>
        </authorList>
    </citation>
    <scope>NUCLEOTIDE SEQUENCE</scope>
    <source>
        <strain evidence="1">Tag_6206</strain>
        <tissue evidence="1">Liver</tissue>
    </source>
</reference>